<sequence>MTQEAKDGINATIEKAEESIHRITEELGKMKTAAELLDESGKRSQMLQDAVENLVEEIGSLVKLSGRVVEALNASEVRAVITEMGTVLSRRLDELRTELLETSKSDTERVGAELQTVLIQQMESVGKEIAAGNESATGRVGAELRGALTQRLDILEKKITLGTETATEQVGAELRGALVQRIDSLENEITIVTVSTTEHVRTEVVTASDKSTTDFNKVFERLDVLDSKIAEVRDLAEKSSKRKGLLL</sequence>
<reference evidence="2" key="1">
    <citation type="submission" date="2019-09" db="EMBL/GenBank/DDBJ databases">
        <title>Characterisation of the sponge microbiome using genome-centric metagenomics.</title>
        <authorList>
            <person name="Engelberts J.P."/>
            <person name="Robbins S.J."/>
            <person name="De Goeij J.M."/>
            <person name="Aranda M."/>
            <person name="Bell S.C."/>
            <person name="Webster N.S."/>
        </authorList>
    </citation>
    <scope>NUCLEOTIDE SEQUENCE</scope>
    <source>
        <strain evidence="2">SB0664_bin_27</strain>
    </source>
</reference>
<comment type="caution">
    <text evidence="2">The sequence shown here is derived from an EMBL/GenBank/DDBJ whole genome shotgun (WGS) entry which is preliminary data.</text>
</comment>
<proteinExistence type="predicted"/>
<evidence type="ECO:0000313" key="2">
    <source>
        <dbReference type="EMBL" id="MXY93581.1"/>
    </source>
</evidence>
<feature type="coiled-coil region" evidence="1">
    <location>
        <begin position="6"/>
        <end position="33"/>
    </location>
</feature>
<organism evidence="2">
    <name type="scientific">Caldilineaceae bacterium SB0664_bin_27</name>
    <dbReference type="NCBI Taxonomy" id="2605260"/>
    <lineage>
        <taxon>Bacteria</taxon>
        <taxon>Bacillati</taxon>
        <taxon>Chloroflexota</taxon>
        <taxon>Caldilineae</taxon>
        <taxon>Caldilineales</taxon>
        <taxon>Caldilineaceae</taxon>
    </lineage>
</organism>
<protein>
    <submittedName>
        <fullName evidence="2">Uncharacterized protein</fullName>
    </submittedName>
</protein>
<dbReference type="EMBL" id="VXRG01000074">
    <property type="protein sequence ID" value="MXY93581.1"/>
    <property type="molecule type" value="Genomic_DNA"/>
</dbReference>
<accession>A0A6B0YTD2</accession>
<dbReference type="AlphaFoldDB" id="A0A6B0YTD2"/>
<keyword evidence="1" id="KW-0175">Coiled coil</keyword>
<evidence type="ECO:0000256" key="1">
    <source>
        <dbReference type="SAM" id="Coils"/>
    </source>
</evidence>
<gene>
    <name evidence="2" type="ORF">F4Y42_09050</name>
</gene>
<name>A0A6B0YTD2_9CHLR</name>